<organism evidence="1 2">
    <name type="scientific">Theobroma cacao</name>
    <name type="common">Cacao</name>
    <name type="synonym">Cocoa</name>
    <dbReference type="NCBI Taxonomy" id="3641"/>
    <lineage>
        <taxon>Eukaryota</taxon>
        <taxon>Viridiplantae</taxon>
        <taxon>Streptophyta</taxon>
        <taxon>Embryophyta</taxon>
        <taxon>Tracheophyta</taxon>
        <taxon>Spermatophyta</taxon>
        <taxon>Magnoliopsida</taxon>
        <taxon>eudicotyledons</taxon>
        <taxon>Gunneridae</taxon>
        <taxon>Pentapetalae</taxon>
        <taxon>rosids</taxon>
        <taxon>malvids</taxon>
        <taxon>Malvales</taxon>
        <taxon>Malvaceae</taxon>
        <taxon>Byttnerioideae</taxon>
        <taxon>Theobroma</taxon>
    </lineage>
</organism>
<dbReference type="Proteomes" id="UP000026915">
    <property type="component" value="Chromosome 2"/>
</dbReference>
<name>A0A061EA27_THECC</name>
<dbReference type="AlphaFoldDB" id="A0A061EA27"/>
<dbReference type="Gramene" id="EOY01207">
    <property type="protein sequence ID" value="EOY01207"/>
    <property type="gene ID" value="TCM_011149"/>
</dbReference>
<protein>
    <submittedName>
        <fullName evidence="1">Uncharacterized protein</fullName>
    </submittedName>
</protein>
<evidence type="ECO:0000313" key="2">
    <source>
        <dbReference type="Proteomes" id="UP000026915"/>
    </source>
</evidence>
<sequence>MLSLTGFRSAFGVISAYWDVTAVVTGSMGVPGRDTTHLFIIFVIHTLAKGKVMAKMLRCEMGTLPFTYLGVSLGFNLRSPKTWGLVVNKFKNVMVTKKSSLFRLLVKVSGLSFISIKNKISVGRRSFPIKTDRSRSKNETFESWSNLRGWDSCDLLSLLFIEVCDGVFVLIIDTSPFCKVV</sequence>
<dbReference type="HOGENOM" id="CLU_1491620_0_0_1"/>
<accession>A0A061EA27</accession>
<keyword evidence="2" id="KW-1185">Reference proteome</keyword>
<dbReference type="EMBL" id="CM001880">
    <property type="protein sequence ID" value="EOY01207.1"/>
    <property type="molecule type" value="Genomic_DNA"/>
</dbReference>
<proteinExistence type="predicted"/>
<gene>
    <name evidence="1" type="ORF">TCM_011149</name>
</gene>
<evidence type="ECO:0000313" key="1">
    <source>
        <dbReference type="EMBL" id="EOY01207.1"/>
    </source>
</evidence>
<dbReference type="InParanoid" id="A0A061EA27"/>
<reference evidence="1 2" key="1">
    <citation type="journal article" date="2013" name="Genome Biol.">
        <title>The genome sequence of the most widely cultivated cacao type and its use to identify candidate genes regulating pod color.</title>
        <authorList>
            <person name="Motamayor J.C."/>
            <person name="Mockaitis K."/>
            <person name="Schmutz J."/>
            <person name="Haiminen N."/>
            <person name="Iii D.L."/>
            <person name="Cornejo O."/>
            <person name="Findley S.D."/>
            <person name="Zheng P."/>
            <person name="Utro F."/>
            <person name="Royaert S."/>
            <person name="Saski C."/>
            <person name="Jenkins J."/>
            <person name="Podicheti R."/>
            <person name="Zhao M."/>
            <person name="Scheffler B.E."/>
            <person name="Stack J.C."/>
            <person name="Feltus F.A."/>
            <person name="Mustiga G.M."/>
            <person name="Amores F."/>
            <person name="Phillips W."/>
            <person name="Marelli J.P."/>
            <person name="May G.D."/>
            <person name="Shapiro H."/>
            <person name="Ma J."/>
            <person name="Bustamante C.D."/>
            <person name="Schnell R.J."/>
            <person name="Main D."/>
            <person name="Gilbert D."/>
            <person name="Parida L."/>
            <person name="Kuhn D.N."/>
        </authorList>
    </citation>
    <scope>NUCLEOTIDE SEQUENCE [LARGE SCALE GENOMIC DNA]</scope>
    <source>
        <strain evidence="2">cv. Matina 1-6</strain>
    </source>
</reference>